<name>A0ABD1LV00_9FABA</name>
<organism evidence="4 5">
    <name type="scientific">Flemingia macrophylla</name>
    <dbReference type="NCBI Taxonomy" id="520843"/>
    <lineage>
        <taxon>Eukaryota</taxon>
        <taxon>Viridiplantae</taxon>
        <taxon>Streptophyta</taxon>
        <taxon>Embryophyta</taxon>
        <taxon>Tracheophyta</taxon>
        <taxon>Spermatophyta</taxon>
        <taxon>Magnoliopsida</taxon>
        <taxon>eudicotyledons</taxon>
        <taxon>Gunneridae</taxon>
        <taxon>Pentapetalae</taxon>
        <taxon>rosids</taxon>
        <taxon>fabids</taxon>
        <taxon>Fabales</taxon>
        <taxon>Fabaceae</taxon>
        <taxon>Papilionoideae</taxon>
        <taxon>50 kb inversion clade</taxon>
        <taxon>NPAAA clade</taxon>
        <taxon>indigoferoid/millettioid clade</taxon>
        <taxon>Phaseoleae</taxon>
        <taxon>Flemingia</taxon>
    </lineage>
</organism>
<dbReference type="Proteomes" id="UP001603857">
    <property type="component" value="Unassembled WGS sequence"/>
</dbReference>
<sequence length="137" mass="15766">MAPQKMNEYERQRLHNICRNQQIIASLKLHSTANKLSSSLKRSRRREKKRKGKTLVPEVLRRSLRIQGMPPEPMAEGSANRADNNIAKDKNESTELFADTEIKANEVELLHSLLMKLVILMVDVLMWTVNLLNCVTM</sequence>
<comment type="caution">
    <text evidence="4">The sequence shown here is derived from an EMBL/GenBank/DDBJ whole genome shotgun (WGS) entry which is preliminary data.</text>
</comment>
<evidence type="ECO:0000313" key="5">
    <source>
        <dbReference type="Proteomes" id="UP001603857"/>
    </source>
</evidence>
<dbReference type="PANTHER" id="PTHR14773:SF0">
    <property type="entry name" value="WD REPEAT-CONTAINING PROTEIN 76"/>
    <property type="match status" value="1"/>
</dbReference>
<keyword evidence="2" id="KW-0677">Repeat</keyword>
<proteinExistence type="predicted"/>
<protein>
    <submittedName>
        <fullName evidence="4">Uncharacterized protein</fullName>
    </submittedName>
</protein>
<reference evidence="4 5" key="1">
    <citation type="submission" date="2024-08" db="EMBL/GenBank/DDBJ databases">
        <title>Insights into the chromosomal genome structure of Flemingia macrophylla.</title>
        <authorList>
            <person name="Ding Y."/>
            <person name="Zhao Y."/>
            <person name="Bi W."/>
            <person name="Wu M."/>
            <person name="Zhao G."/>
            <person name="Gong Y."/>
            <person name="Li W."/>
            <person name="Zhang P."/>
        </authorList>
    </citation>
    <scope>NUCLEOTIDE SEQUENCE [LARGE SCALE GENOMIC DNA]</scope>
    <source>
        <strain evidence="4">DYQJB</strain>
        <tissue evidence="4">Leaf</tissue>
    </source>
</reference>
<evidence type="ECO:0000313" key="4">
    <source>
        <dbReference type="EMBL" id="KAL2327352.1"/>
    </source>
</evidence>
<gene>
    <name evidence="4" type="ORF">Fmac_020779</name>
</gene>
<evidence type="ECO:0000256" key="1">
    <source>
        <dbReference type="ARBA" id="ARBA00022574"/>
    </source>
</evidence>
<dbReference type="InterPro" id="IPR050853">
    <property type="entry name" value="WD_repeat_DNA-damage-binding"/>
</dbReference>
<keyword evidence="5" id="KW-1185">Reference proteome</keyword>
<feature type="compositionally biased region" description="Basic residues" evidence="3">
    <location>
        <begin position="41"/>
        <end position="53"/>
    </location>
</feature>
<accession>A0ABD1LV00</accession>
<dbReference type="AlphaFoldDB" id="A0ABD1LV00"/>
<dbReference type="EMBL" id="JBGMDY010000007">
    <property type="protein sequence ID" value="KAL2327352.1"/>
    <property type="molecule type" value="Genomic_DNA"/>
</dbReference>
<feature type="region of interest" description="Disordered" evidence="3">
    <location>
        <begin position="35"/>
        <end position="54"/>
    </location>
</feature>
<evidence type="ECO:0000256" key="3">
    <source>
        <dbReference type="SAM" id="MobiDB-lite"/>
    </source>
</evidence>
<feature type="region of interest" description="Disordered" evidence="3">
    <location>
        <begin position="66"/>
        <end position="90"/>
    </location>
</feature>
<dbReference type="PANTHER" id="PTHR14773">
    <property type="entry name" value="WD REPEAT-CONTAINING PROTEIN 76"/>
    <property type="match status" value="1"/>
</dbReference>
<keyword evidence="1" id="KW-0853">WD repeat</keyword>
<evidence type="ECO:0000256" key="2">
    <source>
        <dbReference type="ARBA" id="ARBA00022737"/>
    </source>
</evidence>